<dbReference type="AlphaFoldDB" id="A0AAV6TFK2"/>
<proteinExistence type="predicted"/>
<dbReference type="EMBL" id="JAFNEN010005176">
    <property type="protein sequence ID" value="KAG8170584.1"/>
    <property type="molecule type" value="Genomic_DNA"/>
</dbReference>
<dbReference type="Proteomes" id="UP000827092">
    <property type="component" value="Unassembled WGS sequence"/>
</dbReference>
<feature type="compositionally biased region" description="Polar residues" evidence="1">
    <location>
        <begin position="1"/>
        <end position="10"/>
    </location>
</feature>
<feature type="region of interest" description="Disordered" evidence="1">
    <location>
        <begin position="1"/>
        <end position="21"/>
    </location>
</feature>
<sequence>MRNCNRQSPAQKRFNGLPIPVGKGKHTMIPSMWQGVWPRTSRSLQTCYCSASCAKRRQSSKKKRRTRNDPSVYLVARASSVIRINQTNHYTNQERPCTTTHEIKKELLICQSSPCPGLVGFAALSQIEPQAPLLVVTLRQFLKFQLCNHTSPGTQKLWFPGSCPACHLRNTAGSLAGIVYG</sequence>
<accession>A0AAV6TFK2</accession>
<reference evidence="2 3" key="1">
    <citation type="journal article" date="2022" name="Nat. Ecol. Evol.">
        <title>A masculinizing supergene underlies an exaggerated male reproductive morph in a spider.</title>
        <authorList>
            <person name="Hendrickx F."/>
            <person name="De Corte Z."/>
            <person name="Sonet G."/>
            <person name="Van Belleghem S.M."/>
            <person name="Kostlbacher S."/>
            <person name="Vangestel C."/>
        </authorList>
    </citation>
    <scope>NUCLEOTIDE SEQUENCE [LARGE SCALE GENOMIC DNA]</scope>
    <source>
        <strain evidence="2">W744_W776</strain>
    </source>
</reference>
<keyword evidence="3" id="KW-1185">Reference proteome</keyword>
<comment type="caution">
    <text evidence="2">The sequence shown here is derived from an EMBL/GenBank/DDBJ whole genome shotgun (WGS) entry which is preliminary data.</text>
</comment>
<organism evidence="2 3">
    <name type="scientific">Oedothorax gibbosus</name>
    <dbReference type="NCBI Taxonomy" id="931172"/>
    <lineage>
        <taxon>Eukaryota</taxon>
        <taxon>Metazoa</taxon>
        <taxon>Ecdysozoa</taxon>
        <taxon>Arthropoda</taxon>
        <taxon>Chelicerata</taxon>
        <taxon>Arachnida</taxon>
        <taxon>Araneae</taxon>
        <taxon>Araneomorphae</taxon>
        <taxon>Entelegynae</taxon>
        <taxon>Araneoidea</taxon>
        <taxon>Linyphiidae</taxon>
        <taxon>Erigoninae</taxon>
        <taxon>Oedothorax</taxon>
    </lineage>
</organism>
<evidence type="ECO:0000313" key="3">
    <source>
        <dbReference type="Proteomes" id="UP000827092"/>
    </source>
</evidence>
<evidence type="ECO:0000313" key="2">
    <source>
        <dbReference type="EMBL" id="KAG8170584.1"/>
    </source>
</evidence>
<evidence type="ECO:0000256" key="1">
    <source>
        <dbReference type="SAM" id="MobiDB-lite"/>
    </source>
</evidence>
<name>A0AAV6TFK2_9ARAC</name>
<gene>
    <name evidence="2" type="ORF">JTE90_005341</name>
</gene>
<protein>
    <submittedName>
        <fullName evidence="2">Uncharacterized protein</fullName>
    </submittedName>
</protein>